<evidence type="ECO:0000259" key="4">
    <source>
        <dbReference type="Pfam" id="PF16034"/>
    </source>
</evidence>
<feature type="coiled-coil region" evidence="3">
    <location>
        <begin position="114"/>
        <end position="145"/>
    </location>
</feature>
<dbReference type="PANTHER" id="PTHR18935:SF6">
    <property type="entry name" value="JANUS KINASE AND MICROTUBULE-INTERACTING PROTEIN 1"/>
    <property type="match status" value="1"/>
</dbReference>
<dbReference type="PANTHER" id="PTHR18935">
    <property type="entry name" value="GOLGIN SUBFAMILY A MEMBER 4-LIKE ISOFORM X1"/>
    <property type="match status" value="1"/>
</dbReference>
<dbReference type="EMBL" id="JABVXQ010000001">
    <property type="protein sequence ID" value="KAF6131221.1"/>
    <property type="molecule type" value="Genomic_DNA"/>
</dbReference>
<evidence type="ECO:0000313" key="5">
    <source>
        <dbReference type="EMBL" id="KAF6131221.1"/>
    </source>
</evidence>
<dbReference type="GO" id="GO:0019900">
    <property type="term" value="F:kinase binding"/>
    <property type="evidence" value="ECO:0007669"/>
    <property type="project" value="InterPro"/>
</dbReference>
<dbReference type="GO" id="GO:0008017">
    <property type="term" value="F:microtubule binding"/>
    <property type="evidence" value="ECO:0007669"/>
    <property type="project" value="InterPro"/>
</dbReference>
<gene>
    <name evidence="5" type="ORF">HJG60_008088</name>
</gene>
<dbReference type="InterPro" id="IPR031994">
    <property type="entry name" value="JAKMIP_C"/>
</dbReference>
<feature type="coiled-coil region" evidence="3">
    <location>
        <begin position="56"/>
        <end position="83"/>
    </location>
</feature>
<reference evidence="5 6" key="1">
    <citation type="journal article" date="2020" name="Nature">
        <title>Six reference-quality genomes reveal evolution of bat adaptations.</title>
        <authorList>
            <person name="Jebb D."/>
            <person name="Huang Z."/>
            <person name="Pippel M."/>
            <person name="Hughes G.M."/>
            <person name="Lavrichenko K."/>
            <person name="Devanna P."/>
            <person name="Winkler S."/>
            <person name="Jermiin L.S."/>
            <person name="Skirmuntt E.C."/>
            <person name="Katzourakis A."/>
            <person name="Burkitt-Gray L."/>
            <person name="Ray D.A."/>
            <person name="Sullivan K.A.M."/>
            <person name="Roscito J.G."/>
            <person name="Kirilenko B.M."/>
            <person name="Davalos L.M."/>
            <person name="Corthals A.P."/>
            <person name="Power M.L."/>
            <person name="Jones G."/>
            <person name="Ransome R.D."/>
            <person name="Dechmann D.K.N."/>
            <person name="Locatelli A.G."/>
            <person name="Puechmaille S.J."/>
            <person name="Fedrigo O."/>
            <person name="Jarvis E.D."/>
            <person name="Hiller M."/>
            <person name="Vernes S.C."/>
            <person name="Myers E.W."/>
            <person name="Teeling E.C."/>
        </authorList>
    </citation>
    <scope>NUCLEOTIDE SEQUENCE [LARGE SCALE GENOMIC DNA]</scope>
    <source>
        <strain evidence="5">Bat1K_MPI-CBG_1</strain>
    </source>
</reference>
<comment type="similarity">
    <text evidence="1">Belongs to the JAKMIP family.</text>
</comment>
<evidence type="ECO:0000256" key="1">
    <source>
        <dbReference type="ARBA" id="ARBA00005239"/>
    </source>
</evidence>
<name>A0A834BNY9_9CHIR</name>
<dbReference type="Proteomes" id="UP000664940">
    <property type="component" value="Unassembled WGS sequence"/>
</dbReference>
<organism evidence="5 6">
    <name type="scientific">Phyllostomus discolor</name>
    <name type="common">pale spear-nosed bat</name>
    <dbReference type="NCBI Taxonomy" id="89673"/>
    <lineage>
        <taxon>Eukaryota</taxon>
        <taxon>Metazoa</taxon>
        <taxon>Chordata</taxon>
        <taxon>Craniata</taxon>
        <taxon>Vertebrata</taxon>
        <taxon>Euteleostomi</taxon>
        <taxon>Mammalia</taxon>
        <taxon>Eutheria</taxon>
        <taxon>Laurasiatheria</taxon>
        <taxon>Chiroptera</taxon>
        <taxon>Yangochiroptera</taxon>
        <taxon>Phyllostomidae</taxon>
        <taxon>Phyllostominae</taxon>
        <taxon>Phyllostomus</taxon>
    </lineage>
</organism>
<accession>A0A834BNY9</accession>
<dbReference type="InterPro" id="IPR024836">
    <property type="entry name" value="JAKMIP"/>
</dbReference>
<dbReference type="GO" id="GO:0050811">
    <property type="term" value="F:GABA receptor binding"/>
    <property type="evidence" value="ECO:0007669"/>
    <property type="project" value="TreeGrafter"/>
</dbReference>
<sequence>MSSGRREPRPVTRSLVSQTTSREEAELRFCQLTREYQALQRAYALLQEQVGGTLDAEREARTREQLQADLLRCQAKIEDLEKLLVEKGQDSKWVEEKQLLLRANQELLDKICRLEMEENQLKSEMQDAKDQNELLEFRVLELEVRDSLCCKLSNGTDILFEPKLKFV</sequence>
<evidence type="ECO:0000256" key="2">
    <source>
        <dbReference type="ARBA" id="ARBA00023054"/>
    </source>
</evidence>
<comment type="caution">
    <text evidence="5">The sequence shown here is derived from an EMBL/GenBank/DDBJ whole genome shotgun (WGS) entry which is preliminary data.</text>
</comment>
<evidence type="ECO:0000313" key="6">
    <source>
        <dbReference type="Proteomes" id="UP000664940"/>
    </source>
</evidence>
<keyword evidence="2 3" id="KW-0175">Coiled coil</keyword>
<dbReference type="AlphaFoldDB" id="A0A834BNY9"/>
<protein>
    <recommendedName>
        <fullName evidence="4">Janus kinase and microtubule-interacting protein C-terminal domain-containing protein</fullName>
    </recommendedName>
</protein>
<dbReference type="Pfam" id="PF16034">
    <property type="entry name" value="JAKMIP_CC3"/>
    <property type="match status" value="1"/>
</dbReference>
<proteinExistence type="inferred from homology"/>
<evidence type="ECO:0000256" key="3">
    <source>
        <dbReference type="SAM" id="Coils"/>
    </source>
</evidence>
<feature type="domain" description="Janus kinase and microtubule-interacting protein C-terminal" evidence="4">
    <location>
        <begin position="16"/>
        <end position="146"/>
    </location>
</feature>